<proteinExistence type="predicted"/>
<dbReference type="Pfam" id="PF13306">
    <property type="entry name" value="LRR_5"/>
    <property type="match status" value="3"/>
</dbReference>
<dbReference type="InterPro" id="IPR032675">
    <property type="entry name" value="LRR_dom_sf"/>
</dbReference>
<name>K1STY2_9ZZZZ</name>
<dbReference type="SUPFAM" id="SSF52058">
    <property type="entry name" value="L domain-like"/>
    <property type="match status" value="1"/>
</dbReference>
<evidence type="ECO:0000313" key="1">
    <source>
        <dbReference type="EMBL" id="EKC50696.1"/>
    </source>
</evidence>
<dbReference type="EMBL" id="AJWZ01009647">
    <property type="protein sequence ID" value="EKC50696.1"/>
    <property type="molecule type" value="Genomic_DNA"/>
</dbReference>
<sequence length="319" mass="35247">MFWNVKSLTEIEVNEANNNFKFENGLLMSKDGTTVYCGILSLEEITIPDGVKEIRVNAFVGSSAKYINVPNSISYISGGEFYGMYMLKEIRVSENNEKYKTVNGSLYTKDGEELIRYIANGNTIIIPEGVKVIRTGAVQGKKIRKLKLPSTLIELKAMSLNSVTGLDTVYIPENVEAFESTVLPNDAKVVVSESNKNIKSVDDSMVLSKDGKILYAACSSVGEFNIPNTVEIIDTQCFVRNYNIKDLVLPENVKEIRRAAFGYSTLCSIEIPNSTNTIAENAFTNCAQLTSIKINKEKSGISGSPWSCPLGERAVEWLK</sequence>
<dbReference type="InterPro" id="IPR026906">
    <property type="entry name" value="LRR_5"/>
</dbReference>
<accession>K1STY2</accession>
<comment type="caution">
    <text evidence="1">The sequence shown here is derived from an EMBL/GenBank/DDBJ whole genome shotgun (WGS) entry which is preliminary data.</text>
</comment>
<dbReference type="InterPro" id="IPR053139">
    <property type="entry name" value="Surface_bspA-like"/>
</dbReference>
<dbReference type="Gene3D" id="3.80.10.10">
    <property type="entry name" value="Ribonuclease Inhibitor"/>
    <property type="match status" value="2"/>
</dbReference>
<protein>
    <recommendedName>
        <fullName evidence="2">Leucine-rich repeat domain-containing protein</fullName>
    </recommendedName>
</protein>
<dbReference type="PANTHER" id="PTHR45661:SF3">
    <property type="entry name" value="IG-LIKE DOMAIN-CONTAINING PROTEIN"/>
    <property type="match status" value="1"/>
</dbReference>
<organism evidence="1">
    <name type="scientific">human gut metagenome</name>
    <dbReference type="NCBI Taxonomy" id="408170"/>
    <lineage>
        <taxon>unclassified sequences</taxon>
        <taxon>metagenomes</taxon>
        <taxon>organismal metagenomes</taxon>
    </lineage>
</organism>
<dbReference type="PANTHER" id="PTHR45661">
    <property type="entry name" value="SURFACE ANTIGEN"/>
    <property type="match status" value="1"/>
</dbReference>
<dbReference type="AlphaFoldDB" id="K1STY2"/>
<gene>
    <name evidence="1" type="ORF">OBE_14007</name>
</gene>
<evidence type="ECO:0008006" key="2">
    <source>
        <dbReference type="Google" id="ProtNLM"/>
    </source>
</evidence>
<reference evidence="1" key="1">
    <citation type="journal article" date="2013" name="Environ. Microbiol.">
        <title>Microbiota from the distal guts of lean and obese adolescents exhibit partial functional redundancy besides clear differences in community structure.</title>
        <authorList>
            <person name="Ferrer M."/>
            <person name="Ruiz A."/>
            <person name="Lanza F."/>
            <person name="Haange S.B."/>
            <person name="Oberbach A."/>
            <person name="Till H."/>
            <person name="Bargiela R."/>
            <person name="Campoy C."/>
            <person name="Segura M.T."/>
            <person name="Richter M."/>
            <person name="von Bergen M."/>
            <person name="Seifert J."/>
            <person name="Suarez A."/>
        </authorList>
    </citation>
    <scope>NUCLEOTIDE SEQUENCE</scope>
</reference>